<dbReference type="RefSeq" id="WP_279633983.1">
    <property type="nucleotide sequence ID" value="NZ_RKQG01000001.1"/>
</dbReference>
<dbReference type="EMBL" id="RKQG01000001">
    <property type="protein sequence ID" value="RPE35783.1"/>
    <property type="molecule type" value="Genomic_DNA"/>
</dbReference>
<organism evidence="1 2">
    <name type="scientific">Kitasatospora cineracea</name>
    <dbReference type="NCBI Taxonomy" id="88074"/>
    <lineage>
        <taxon>Bacteria</taxon>
        <taxon>Bacillati</taxon>
        <taxon>Actinomycetota</taxon>
        <taxon>Actinomycetes</taxon>
        <taxon>Kitasatosporales</taxon>
        <taxon>Streptomycetaceae</taxon>
        <taxon>Kitasatospora</taxon>
    </lineage>
</organism>
<comment type="caution">
    <text evidence="1">The sequence shown here is derived from an EMBL/GenBank/DDBJ whole genome shotgun (WGS) entry which is preliminary data.</text>
</comment>
<protein>
    <submittedName>
        <fullName evidence="1">Uncharacterized protein</fullName>
    </submittedName>
</protein>
<dbReference type="AlphaFoldDB" id="A0A3N4RQZ0"/>
<evidence type="ECO:0000313" key="2">
    <source>
        <dbReference type="Proteomes" id="UP000266906"/>
    </source>
</evidence>
<evidence type="ECO:0000313" key="1">
    <source>
        <dbReference type="EMBL" id="RPE35783.1"/>
    </source>
</evidence>
<sequence>MRARVPADHTYFGLDPEALGWVDGVVFVRDIARQQGLFGGG</sequence>
<gene>
    <name evidence="1" type="ORF">EDD38_4142</name>
</gene>
<proteinExistence type="predicted"/>
<dbReference type="Proteomes" id="UP000266906">
    <property type="component" value="Unassembled WGS sequence"/>
</dbReference>
<name>A0A3N4RQZ0_9ACTN</name>
<keyword evidence="2" id="KW-1185">Reference proteome</keyword>
<accession>A0A3N4RQZ0</accession>
<reference evidence="1 2" key="1">
    <citation type="submission" date="2018-11" db="EMBL/GenBank/DDBJ databases">
        <title>Sequencing the genomes of 1000 actinobacteria strains.</title>
        <authorList>
            <person name="Klenk H.-P."/>
        </authorList>
    </citation>
    <scope>NUCLEOTIDE SEQUENCE [LARGE SCALE GENOMIC DNA]</scope>
    <source>
        <strain evidence="1 2">DSM 44781</strain>
    </source>
</reference>